<dbReference type="RefSeq" id="WP_191703712.1">
    <property type="nucleotide sequence ID" value="NZ_JACSPW010000007.1"/>
</dbReference>
<evidence type="ECO:0000313" key="2">
    <source>
        <dbReference type="Proteomes" id="UP000600565"/>
    </source>
</evidence>
<evidence type="ECO:0000313" key="1">
    <source>
        <dbReference type="EMBL" id="MBD8033135.1"/>
    </source>
</evidence>
<protein>
    <submittedName>
        <fullName evidence="1">Uncharacterized protein</fullName>
    </submittedName>
</protein>
<dbReference type="Proteomes" id="UP000600565">
    <property type="component" value="Unassembled WGS sequence"/>
</dbReference>
<accession>A0ABR8XMH4</accession>
<reference evidence="1 2" key="1">
    <citation type="submission" date="2020-08" db="EMBL/GenBank/DDBJ databases">
        <title>A Genomic Blueprint of the Chicken Gut Microbiome.</title>
        <authorList>
            <person name="Gilroy R."/>
            <person name="Ravi A."/>
            <person name="Getino M."/>
            <person name="Pursley I."/>
            <person name="Horton D.L."/>
            <person name="Alikhan N.-F."/>
            <person name="Baker D."/>
            <person name="Gharbi K."/>
            <person name="Hall N."/>
            <person name="Watson M."/>
            <person name="Adriaenssens E.M."/>
            <person name="Foster-Nyarko E."/>
            <person name="Jarju S."/>
            <person name="Secka A."/>
            <person name="Antonio M."/>
            <person name="Oren A."/>
            <person name="Chaudhuri R."/>
            <person name="La Ragione R.M."/>
            <person name="Hildebrand F."/>
            <person name="Pallen M.J."/>
        </authorList>
    </citation>
    <scope>NUCLEOTIDE SEQUENCE [LARGE SCALE GENOMIC DNA]</scope>
    <source>
        <strain evidence="1 2">Sa1YVA6</strain>
    </source>
</reference>
<gene>
    <name evidence="1" type="ORF">H9632_08655</name>
</gene>
<keyword evidence="2" id="KW-1185">Reference proteome</keyword>
<organism evidence="1 2">
    <name type="scientific">Solibacillus merdavium</name>
    <dbReference type="NCBI Taxonomy" id="2762218"/>
    <lineage>
        <taxon>Bacteria</taxon>
        <taxon>Bacillati</taxon>
        <taxon>Bacillota</taxon>
        <taxon>Bacilli</taxon>
        <taxon>Bacillales</taxon>
        <taxon>Caryophanaceae</taxon>
        <taxon>Solibacillus</taxon>
    </lineage>
</organism>
<name>A0ABR8XMH4_9BACL</name>
<dbReference type="EMBL" id="JACSPW010000007">
    <property type="protein sequence ID" value="MBD8033135.1"/>
    <property type="molecule type" value="Genomic_DNA"/>
</dbReference>
<proteinExistence type="predicted"/>
<comment type="caution">
    <text evidence="1">The sequence shown here is derived from an EMBL/GenBank/DDBJ whole genome shotgun (WGS) entry which is preliminary data.</text>
</comment>
<sequence>MQKSIKPLDKGGFDAFLLIRLYLNAWNNGNNSAYLEIHTKISQNRGRIFPYSPEKLEKVRFFRQ</sequence>